<feature type="transmembrane region" description="Helical" evidence="8">
    <location>
        <begin position="70"/>
        <end position="90"/>
    </location>
</feature>
<dbReference type="RefSeq" id="WP_251837549.1">
    <property type="nucleotide sequence ID" value="NZ_JACSQG010000012.1"/>
</dbReference>
<accession>A0ABR8TSL2</accession>
<feature type="transmembrane region" description="Helical" evidence="8">
    <location>
        <begin position="132"/>
        <end position="157"/>
    </location>
</feature>
<keyword evidence="3" id="KW-0813">Transport</keyword>
<proteinExistence type="inferred from homology"/>
<feature type="transmembrane region" description="Helical" evidence="8">
    <location>
        <begin position="102"/>
        <end position="120"/>
    </location>
</feature>
<feature type="transmembrane region" description="Helical" evidence="8">
    <location>
        <begin position="34"/>
        <end position="58"/>
    </location>
</feature>
<feature type="transmembrane region" description="Helical" evidence="8">
    <location>
        <begin position="177"/>
        <end position="197"/>
    </location>
</feature>
<organism evidence="9 10">
    <name type="scientific">Serpens gallinarum</name>
    <dbReference type="NCBI Taxonomy" id="2763075"/>
    <lineage>
        <taxon>Bacteria</taxon>
        <taxon>Pseudomonadati</taxon>
        <taxon>Pseudomonadota</taxon>
        <taxon>Gammaproteobacteria</taxon>
        <taxon>Pseudomonadales</taxon>
        <taxon>Pseudomonadaceae</taxon>
        <taxon>Pseudomonas</taxon>
    </lineage>
</organism>
<dbReference type="Proteomes" id="UP000611945">
    <property type="component" value="Unassembled WGS sequence"/>
</dbReference>
<dbReference type="InterPro" id="IPR004626">
    <property type="entry name" value="RarD"/>
</dbReference>
<feature type="transmembrane region" description="Helical" evidence="8">
    <location>
        <begin position="209"/>
        <end position="230"/>
    </location>
</feature>
<evidence type="ECO:0000256" key="1">
    <source>
        <dbReference type="ARBA" id="ARBA00004651"/>
    </source>
</evidence>
<feature type="transmembrane region" description="Helical" evidence="8">
    <location>
        <begin position="236"/>
        <end position="257"/>
    </location>
</feature>
<evidence type="ECO:0000256" key="8">
    <source>
        <dbReference type="SAM" id="Phobius"/>
    </source>
</evidence>
<reference evidence="9 10" key="1">
    <citation type="submission" date="2020-08" db="EMBL/GenBank/DDBJ databases">
        <title>A Genomic Blueprint of the Chicken Gut Microbiome.</title>
        <authorList>
            <person name="Gilroy R."/>
            <person name="Ravi A."/>
            <person name="Getino M."/>
            <person name="Pursley I."/>
            <person name="Horton D.L."/>
            <person name="Alikhan N.-F."/>
            <person name="Baker D."/>
            <person name="Gharbi K."/>
            <person name="Hall N."/>
            <person name="Watson M."/>
            <person name="Adriaenssens E.M."/>
            <person name="Foster-Nyarko E."/>
            <person name="Jarju S."/>
            <person name="Secka A."/>
            <person name="Antonio M."/>
            <person name="Oren A."/>
            <person name="Chaudhuri R."/>
            <person name="La Ragione R.M."/>
            <person name="Hildebrand F."/>
            <person name="Pallen M.J."/>
        </authorList>
    </citation>
    <scope>NUCLEOTIDE SEQUENCE [LARGE SCALE GENOMIC DNA]</scope>
    <source>
        <strain evidence="9 10">Sa2CUA2</strain>
    </source>
</reference>
<evidence type="ECO:0000313" key="9">
    <source>
        <dbReference type="EMBL" id="MBD7978762.1"/>
    </source>
</evidence>
<keyword evidence="6 8" id="KW-1133">Transmembrane helix</keyword>
<keyword evidence="4" id="KW-1003">Cell membrane</keyword>
<feature type="transmembrane region" description="Helical" evidence="8">
    <location>
        <begin position="269"/>
        <end position="288"/>
    </location>
</feature>
<dbReference type="SUPFAM" id="SSF103481">
    <property type="entry name" value="Multidrug resistance efflux transporter EmrE"/>
    <property type="match status" value="2"/>
</dbReference>
<dbReference type="NCBIfam" id="TIGR00688">
    <property type="entry name" value="rarD"/>
    <property type="match status" value="1"/>
</dbReference>
<comment type="subcellular location">
    <subcellularLocation>
        <location evidence="1">Cell membrane</location>
        <topology evidence="1">Multi-pass membrane protein</topology>
    </subcellularLocation>
</comment>
<name>A0ABR8TSL2_9PSED</name>
<gene>
    <name evidence="9" type="primary">rarD</name>
    <name evidence="9" type="ORF">H9642_16390</name>
</gene>
<dbReference type="EMBL" id="JACSQG010000012">
    <property type="protein sequence ID" value="MBD7978762.1"/>
    <property type="molecule type" value="Genomic_DNA"/>
</dbReference>
<evidence type="ECO:0000256" key="2">
    <source>
        <dbReference type="ARBA" id="ARBA00007362"/>
    </source>
</evidence>
<comment type="caution">
    <text evidence="9">The sequence shown here is derived from an EMBL/GenBank/DDBJ whole genome shotgun (WGS) entry which is preliminary data.</text>
</comment>
<protein>
    <submittedName>
        <fullName evidence="9">EamA family transporter RarD</fullName>
    </submittedName>
</protein>
<evidence type="ECO:0000256" key="3">
    <source>
        <dbReference type="ARBA" id="ARBA00022448"/>
    </source>
</evidence>
<keyword evidence="5 8" id="KW-0812">Transmembrane</keyword>
<dbReference type="InterPro" id="IPR037185">
    <property type="entry name" value="EmrE-like"/>
</dbReference>
<evidence type="ECO:0000256" key="7">
    <source>
        <dbReference type="ARBA" id="ARBA00023136"/>
    </source>
</evidence>
<evidence type="ECO:0000256" key="5">
    <source>
        <dbReference type="ARBA" id="ARBA00022692"/>
    </source>
</evidence>
<sequence>MSKGVVLSVMASVLFAALYYLSTLLVPLSGTEIFGWRVILTLPCLMLFISLTGGWSAVAELTRRVRAAPWLVPGMVLCAFLFGVQLWLFLWAPLQGRGLNVSLGYFLLPLSMILVGRLLFNERLSRLQQLATLLAVCGVANQILVVGGLAWETWLVALGYPGYFALRRKMGTDGLGGMWFEMILMVPVALWFAWAGGEMVVHFSEQPRLFGLVPLMGMISAWALISYLMASRLLPLGLFGLLGYVEPVLLVLVSLLIGERIQSNEWLTYIPIWAAVLVLVLEGARHVWRRHGAAPSTQAQREPRPTRH</sequence>
<keyword evidence="7 8" id="KW-0472">Membrane</keyword>
<comment type="similarity">
    <text evidence="2">Belongs to the EamA transporter family.</text>
</comment>
<evidence type="ECO:0000256" key="4">
    <source>
        <dbReference type="ARBA" id="ARBA00022475"/>
    </source>
</evidence>
<feature type="transmembrane region" description="Helical" evidence="8">
    <location>
        <begin position="7"/>
        <end position="28"/>
    </location>
</feature>
<evidence type="ECO:0000256" key="6">
    <source>
        <dbReference type="ARBA" id="ARBA00022989"/>
    </source>
</evidence>
<keyword evidence="10" id="KW-1185">Reference proteome</keyword>
<evidence type="ECO:0000313" key="10">
    <source>
        <dbReference type="Proteomes" id="UP000611945"/>
    </source>
</evidence>